<dbReference type="InterPro" id="IPR009776">
    <property type="entry name" value="Spore_0_M"/>
</dbReference>
<name>A0A561T095_9PSEU</name>
<comment type="caution">
    <text evidence="2">The sequence shown here is derived from an EMBL/GenBank/DDBJ whole genome shotgun (WGS) entry which is preliminary data.</text>
</comment>
<dbReference type="InterPro" id="IPR014752">
    <property type="entry name" value="Arrestin-like_C"/>
</dbReference>
<accession>A0A561T095</accession>
<dbReference type="AlphaFoldDB" id="A0A561T095"/>
<gene>
    <name evidence="2" type="ORF">FHX44_116489</name>
</gene>
<proteinExistence type="predicted"/>
<feature type="region of interest" description="Disordered" evidence="1">
    <location>
        <begin position="95"/>
        <end position="118"/>
    </location>
</feature>
<dbReference type="Proteomes" id="UP000321261">
    <property type="component" value="Unassembled WGS sequence"/>
</dbReference>
<dbReference type="Pfam" id="PF07070">
    <property type="entry name" value="Spo0M"/>
    <property type="match status" value="1"/>
</dbReference>
<dbReference type="RefSeq" id="WP_147259203.1">
    <property type="nucleotide sequence ID" value="NZ_VIWU01000001.1"/>
</dbReference>
<organism evidence="2 3">
    <name type="scientific">Pseudonocardia hierapolitana</name>
    <dbReference type="NCBI Taxonomy" id="1128676"/>
    <lineage>
        <taxon>Bacteria</taxon>
        <taxon>Bacillati</taxon>
        <taxon>Actinomycetota</taxon>
        <taxon>Actinomycetes</taxon>
        <taxon>Pseudonocardiales</taxon>
        <taxon>Pseudonocardiaceae</taxon>
        <taxon>Pseudonocardia</taxon>
    </lineage>
</organism>
<evidence type="ECO:0000313" key="3">
    <source>
        <dbReference type="Proteomes" id="UP000321261"/>
    </source>
</evidence>
<sequence>MARERAIDIELATDRQAYLPGDAVTAFVRLNPREDLEDVECSVALVHIDRYPTGDSGYTDDRAVAGEYVLAEDALAGGLARELTAVLPVPRRIVPPEKPEDCADERFPLSGDDADPESYDSWIEPEERWGPPTSVGPGGSSLWLVRCEVTGSGRFPDPVEVPIAVLAPQVPMPAEQPVRQGGGTPLCTVSFFGLPRSSVPPGTTLRGTVRLVAKDHLKARGVRIELVRHTAVASGRGRTAVRHSVTTVAASGPLELRPRQPKDLAFAVEVPVDAGPSIVSEDYRVDWLLRAVIDRPLRRDEVWEQAIAVHTS</sequence>
<protein>
    <submittedName>
        <fullName evidence="2">SpoOM protein</fullName>
    </submittedName>
</protein>
<dbReference type="EMBL" id="VIWU01000001">
    <property type="protein sequence ID" value="TWF80546.1"/>
    <property type="molecule type" value="Genomic_DNA"/>
</dbReference>
<dbReference type="Gene3D" id="2.60.40.640">
    <property type="match status" value="1"/>
</dbReference>
<feature type="compositionally biased region" description="Basic and acidic residues" evidence="1">
    <location>
        <begin position="95"/>
        <end position="107"/>
    </location>
</feature>
<keyword evidence="3" id="KW-1185">Reference proteome</keyword>
<reference evidence="2 3" key="1">
    <citation type="submission" date="2019-06" db="EMBL/GenBank/DDBJ databases">
        <title>Sequencing the genomes of 1000 actinobacteria strains.</title>
        <authorList>
            <person name="Klenk H.-P."/>
        </authorList>
    </citation>
    <scope>NUCLEOTIDE SEQUENCE [LARGE SCALE GENOMIC DNA]</scope>
    <source>
        <strain evidence="2 3">DSM 45671</strain>
    </source>
</reference>
<dbReference type="OrthoDB" id="5100381at2"/>
<evidence type="ECO:0000256" key="1">
    <source>
        <dbReference type="SAM" id="MobiDB-lite"/>
    </source>
</evidence>
<evidence type="ECO:0000313" key="2">
    <source>
        <dbReference type="EMBL" id="TWF80546.1"/>
    </source>
</evidence>